<dbReference type="PATRIC" id="fig|1267766.3.peg.3128"/>
<dbReference type="STRING" id="1267766.WYH_03086"/>
<name>A0A0F7KXY5_9SPHN</name>
<reference evidence="1" key="1">
    <citation type="submission" date="2015-05" db="EMBL/GenBank/DDBJ databases">
        <title>The complete genome of Altererythrobacter atlanticus strain 26DY36.</title>
        <authorList>
            <person name="Wu Y.-H."/>
            <person name="Cheng H."/>
            <person name="Wu X.-W."/>
        </authorList>
    </citation>
    <scope>NUCLEOTIDE SEQUENCE [LARGE SCALE GENOMIC DNA]</scope>
    <source>
        <strain evidence="1">26DY36</strain>
    </source>
</reference>
<dbReference type="Proteomes" id="UP000034392">
    <property type="component" value="Chromosome"/>
</dbReference>
<dbReference type="InterPro" id="IPR038555">
    <property type="entry name" value="Zincin_1_sf"/>
</dbReference>
<dbReference type="InterPro" id="IPR010428">
    <property type="entry name" value="Zincin_1"/>
</dbReference>
<dbReference type="Gene3D" id="3.30.2010.20">
    <property type="match status" value="1"/>
</dbReference>
<proteinExistence type="predicted"/>
<accession>A0A0F7KXY5</accession>
<keyword evidence="2" id="KW-1185">Reference proteome</keyword>
<dbReference type="CDD" id="cd12952">
    <property type="entry name" value="MMP_ACEL2062"/>
    <property type="match status" value="1"/>
</dbReference>
<dbReference type="EMBL" id="CP011452">
    <property type="protein sequence ID" value="AKH44106.1"/>
    <property type="molecule type" value="Genomic_DNA"/>
</dbReference>
<sequence>MRSGLIQSPMARNFGIAPSADEMEKLARQALARLPDQFLSHLGDIVLQVEEFADEHLLAEMEIEDPFALTGLYEGLPLHAKSIDHSGTMPDRIRLFRRPILDEWVARGDETLERLIAHVVVHEVGHHFGLSDEAMHALEEAAG</sequence>
<dbReference type="AlphaFoldDB" id="A0A0F7KXY5"/>
<organism evidence="1 2">
    <name type="scientific">Croceibacterium atlanticum</name>
    <dbReference type="NCBI Taxonomy" id="1267766"/>
    <lineage>
        <taxon>Bacteria</taxon>
        <taxon>Pseudomonadati</taxon>
        <taxon>Pseudomonadota</taxon>
        <taxon>Alphaproteobacteria</taxon>
        <taxon>Sphingomonadales</taxon>
        <taxon>Erythrobacteraceae</taxon>
        <taxon>Croceibacterium</taxon>
    </lineage>
</organism>
<dbReference type="Pfam" id="PF06262">
    <property type="entry name" value="Zincin_1"/>
    <property type="match status" value="1"/>
</dbReference>
<gene>
    <name evidence="1" type="ORF">WYH_03086</name>
</gene>
<dbReference type="KEGG" id="aay:WYH_03086"/>
<dbReference type="SUPFAM" id="SSF55486">
    <property type="entry name" value="Metalloproteases ('zincins'), catalytic domain"/>
    <property type="match status" value="1"/>
</dbReference>
<evidence type="ECO:0000313" key="2">
    <source>
        <dbReference type="Proteomes" id="UP000034392"/>
    </source>
</evidence>
<protein>
    <submittedName>
        <fullName evidence="1">Possibl zinc metallo-peptidase</fullName>
    </submittedName>
</protein>
<evidence type="ECO:0000313" key="1">
    <source>
        <dbReference type="EMBL" id="AKH44106.1"/>
    </source>
</evidence>